<dbReference type="InterPro" id="IPR002938">
    <property type="entry name" value="FAD-bd"/>
</dbReference>
<dbReference type="Pfam" id="PF01494">
    <property type="entry name" value="FAD_binding_3"/>
    <property type="match status" value="1"/>
</dbReference>
<dbReference type="RefSeq" id="WP_349301136.1">
    <property type="nucleotide sequence ID" value="NZ_JBEDNQ010000013.1"/>
</dbReference>
<dbReference type="SUPFAM" id="SSF51905">
    <property type="entry name" value="FAD/NAD(P)-binding domain"/>
    <property type="match status" value="1"/>
</dbReference>
<dbReference type="InterPro" id="IPR036188">
    <property type="entry name" value="FAD/NAD-bd_sf"/>
</dbReference>
<dbReference type="Proteomes" id="UP001494902">
    <property type="component" value="Unassembled WGS sequence"/>
</dbReference>
<dbReference type="PANTHER" id="PTHR42685">
    <property type="entry name" value="GERANYLGERANYL DIPHOSPHATE REDUCTASE"/>
    <property type="match status" value="1"/>
</dbReference>
<proteinExistence type="predicted"/>
<keyword evidence="3" id="KW-1185">Reference proteome</keyword>
<dbReference type="NCBIfam" id="TIGR02032">
    <property type="entry name" value="GG-red-SF"/>
    <property type="match status" value="1"/>
</dbReference>
<dbReference type="PANTHER" id="PTHR42685:SF22">
    <property type="entry name" value="CONDITIONED MEDIUM FACTOR RECEPTOR 1"/>
    <property type="match status" value="1"/>
</dbReference>
<dbReference type="EMBL" id="JBEDNQ010000013">
    <property type="protein sequence ID" value="MEQ3554062.1"/>
    <property type="molecule type" value="Genomic_DNA"/>
</dbReference>
<accession>A0ABV1KKE4</accession>
<feature type="domain" description="FAD-binding" evidence="1">
    <location>
        <begin position="5"/>
        <end position="279"/>
    </location>
</feature>
<sequence length="387" mass="39670">MDTHDLVVVGAGPAGAVAALHALALRPGASVLLLDARDFPRDKTCGDGVAAEVFDLLDDLGVTGVRELGLEVPMLRLRTPGGRVAHRAAPRPNRVVPRRWFDAALVDAAVHAGAELRRHRVRELTDDGDRIVLDGTLAGRAVVGADGAHSVVRRALGGPAPRPADTAVAIRGYAPVAADAETLTIEFAAGPHPAYAWSFPVPGGGANVGYGVFHRDGAGSRAELLARLAALLPGQVPDPATLRAHHLPLSTSPRVQPDGRVLLAGDAAAAVNPLTGEGIFDAVASGLLAGRNALRGAGAGAAQRASMERAFGRHQRHVGALARLAVRPGFLDAAIGAAAAHRTVFDCAVRLGLGRGTVSPAALALVAGRLPSAVIRAHRRARGGAVR</sequence>
<protein>
    <submittedName>
        <fullName evidence="2">Geranylgeranyl reductase family protein</fullName>
    </submittedName>
</protein>
<name>A0ABV1KKE4_9PSEU</name>
<dbReference type="PRINTS" id="PR00420">
    <property type="entry name" value="RNGMNOXGNASE"/>
</dbReference>
<dbReference type="InterPro" id="IPR011777">
    <property type="entry name" value="Geranylgeranyl_Rdtase_fam"/>
</dbReference>
<dbReference type="InterPro" id="IPR050407">
    <property type="entry name" value="Geranylgeranyl_reductase"/>
</dbReference>
<organism evidence="2 3">
    <name type="scientific">Pseudonocardia nematodicida</name>
    <dbReference type="NCBI Taxonomy" id="1206997"/>
    <lineage>
        <taxon>Bacteria</taxon>
        <taxon>Bacillati</taxon>
        <taxon>Actinomycetota</taxon>
        <taxon>Actinomycetes</taxon>
        <taxon>Pseudonocardiales</taxon>
        <taxon>Pseudonocardiaceae</taxon>
        <taxon>Pseudonocardia</taxon>
    </lineage>
</organism>
<evidence type="ECO:0000313" key="3">
    <source>
        <dbReference type="Proteomes" id="UP001494902"/>
    </source>
</evidence>
<reference evidence="2 3" key="1">
    <citation type="submission" date="2024-03" db="EMBL/GenBank/DDBJ databases">
        <title>Draft genome sequence of Pseudonocardia nematodicida JCM 31783.</title>
        <authorList>
            <person name="Butdee W."/>
            <person name="Duangmal K."/>
        </authorList>
    </citation>
    <scope>NUCLEOTIDE SEQUENCE [LARGE SCALE GENOMIC DNA]</scope>
    <source>
        <strain evidence="2 3">JCM 31783</strain>
    </source>
</reference>
<gene>
    <name evidence="2" type="ORF">WIS52_26635</name>
</gene>
<dbReference type="Gene3D" id="3.50.50.60">
    <property type="entry name" value="FAD/NAD(P)-binding domain"/>
    <property type="match status" value="1"/>
</dbReference>
<comment type="caution">
    <text evidence="2">The sequence shown here is derived from an EMBL/GenBank/DDBJ whole genome shotgun (WGS) entry which is preliminary data.</text>
</comment>
<evidence type="ECO:0000313" key="2">
    <source>
        <dbReference type="EMBL" id="MEQ3554062.1"/>
    </source>
</evidence>
<evidence type="ECO:0000259" key="1">
    <source>
        <dbReference type="Pfam" id="PF01494"/>
    </source>
</evidence>